<proteinExistence type="predicted"/>
<gene>
    <name evidence="2" type="ORF">ACFPIH_42970</name>
</gene>
<reference evidence="3" key="1">
    <citation type="journal article" date="2019" name="Int. J. Syst. Evol. Microbiol.">
        <title>The Global Catalogue of Microorganisms (GCM) 10K type strain sequencing project: providing services to taxonomists for standard genome sequencing and annotation.</title>
        <authorList>
            <consortium name="The Broad Institute Genomics Platform"/>
            <consortium name="The Broad Institute Genome Sequencing Center for Infectious Disease"/>
            <person name="Wu L."/>
            <person name="Ma J."/>
        </authorList>
    </citation>
    <scope>NUCLEOTIDE SEQUENCE [LARGE SCALE GENOMIC DNA]</scope>
    <source>
        <strain evidence="3">CGMCC 4.7177</strain>
    </source>
</reference>
<name>A0ABV9B6M3_9ACTN</name>
<evidence type="ECO:0000313" key="3">
    <source>
        <dbReference type="Proteomes" id="UP001595839"/>
    </source>
</evidence>
<feature type="compositionally biased region" description="Polar residues" evidence="1">
    <location>
        <begin position="252"/>
        <end position="266"/>
    </location>
</feature>
<dbReference type="RefSeq" id="WP_381183652.1">
    <property type="nucleotide sequence ID" value="NZ_JBHSFK010000040.1"/>
</dbReference>
<keyword evidence="3" id="KW-1185">Reference proteome</keyword>
<evidence type="ECO:0000313" key="2">
    <source>
        <dbReference type="EMBL" id="MFC4506136.1"/>
    </source>
</evidence>
<accession>A0ABV9B6M3</accession>
<organism evidence="2 3">
    <name type="scientific">Streptomyces vulcanius</name>
    <dbReference type="NCBI Taxonomy" id="1441876"/>
    <lineage>
        <taxon>Bacteria</taxon>
        <taxon>Bacillati</taxon>
        <taxon>Actinomycetota</taxon>
        <taxon>Actinomycetes</taxon>
        <taxon>Kitasatosporales</taxon>
        <taxon>Streptomycetaceae</taxon>
        <taxon>Streptomyces</taxon>
    </lineage>
</organism>
<feature type="region of interest" description="Disordered" evidence="1">
    <location>
        <begin position="245"/>
        <end position="266"/>
    </location>
</feature>
<dbReference type="Proteomes" id="UP001595839">
    <property type="component" value="Unassembled WGS sequence"/>
</dbReference>
<protein>
    <submittedName>
        <fullName evidence="2">Uncharacterized protein</fullName>
    </submittedName>
</protein>
<evidence type="ECO:0000256" key="1">
    <source>
        <dbReference type="SAM" id="MobiDB-lite"/>
    </source>
</evidence>
<comment type="caution">
    <text evidence="2">The sequence shown here is derived from an EMBL/GenBank/DDBJ whole genome shotgun (WGS) entry which is preliminary data.</text>
</comment>
<dbReference type="EMBL" id="JBHSFK010000040">
    <property type="protein sequence ID" value="MFC4506136.1"/>
    <property type="molecule type" value="Genomic_DNA"/>
</dbReference>
<sequence>MISIIRRSTRRTYEEAVETAKSVPGLESELAQERGRAGDFEQKSSNLEQLLEERDGTIEKLRTTLDSLRRAGDEIAALMATGLPPAAAGYHAARVLLAHADQFRIADTAEGRAGLEAMRELTEPQTVTLLYRYGRRQSAHATVEDAKAAAQRQGAAPDGWEPSRYTNPQDFDAAWFDAPWSTTTLTVDATAPWITPWDFGIVYVLMSGGLPCAAFSDPDDAIREQDRLGIPRTADSLVRMELEANPAPAAISESSTRSDVQPSPVV</sequence>